<dbReference type="Pfam" id="PF00120">
    <property type="entry name" value="Gln-synt_C"/>
    <property type="match status" value="1"/>
</dbReference>
<accession>A0A8H4KUH0</accession>
<dbReference type="GO" id="GO:0016020">
    <property type="term" value="C:membrane"/>
    <property type="evidence" value="ECO:0007669"/>
    <property type="project" value="UniProtKB-SubCell"/>
</dbReference>
<dbReference type="InterPro" id="IPR014746">
    <property type="entry name" value="Gln_synth/guanido_kin_cat_dom"/>
</dbReference>
<dbReference type="Pfam" id="PF07690">
    <property type="entry name" value="MFS_1"/>
    <property type="match status" value="1"/>
</dbReference>
<dbReference type="Gene3D" id="1.20.1250.20">
    <property type="entry name" value="MFS general substrate transporter like domains"/>
    <property type="match status" value="1"/>
</dbReference>
<evidence type="ECO:0000256" key="4">
    <source>
        <dbReference type="PROSITE-ProRule" id="PRU01331"/>
    </source>
</evidence>
<evidence type="ECO:0000256" key="1">
    <source>
        <dbReference type="ARBA" id="ARBA00004141"/>
    </source>
</evidence>
<evidence type="ECO:0000256" key="2">
    <source>
        <dbReference type="ARBA" id="ARBA00021364"/>
    </source>
</evidence>
<keyword evidence="6" id="KW-1133">Transmembrane helix</keyword>
<keyword evidence="3" id="KW-0325">Glycoprotein</keyword>
<organism evidence="8 9">
    <name type="scientific">Fusarium austroafricanum</name>
    <dbReference type="NCBI Taxonomy" id="2364996"/>
    <lineage>
        <taxon>Eukaryota</taxon>
        <taxon>Fungi</taxon>
        <taxon>Dikarya</taxon>
        <taxon>Ascomycota</taxon>
        <taxon>Pezizomycotina</taxon>
        <taxon>Sordariomycetes</taxon>
        <taxon>Hypocreomycetidae</taxon>
        <taxon>Hypocreales</taxon>
        <taxon>Nectriaceae</taxon>
        <taxon>Fusarium</taxon>
        <taxon>Fusarium concolor species complex</taxon>
    </lineage>
</organism>
<reference evidence="8" key="1">
    <citation type="submission" date="2020-01" db="EMBL/GenBank/DDBJ databases">
        <title>Identification and distribution of gene clusters putatively required for synthesis of sphingolipid metabolism inhibitors in phylogenetically diverse species of the filamentous fungus Fusarium.</title>
        <authorList>
            <person name="Kim H.-S."/>
            <person name="Busman M."/>
            <person name="Brown D.W."/>
            <person name="Divon H."/>
            <person name="Uhlig S."/>
            <person name="Proctor R.H."/>
        </authorList>
    </citation>
    <scope>NUCLEOTIDE SEQUENCE</scope>
    <source>
        <strain evidence="8">NRRL 53441</strain>
    </source>
</reference>
<dbReference type="SUPFAM" id="SSF51556">
    <property type="entry name" value="Metallo-dependent hydrolases"/>
    <property type="match status" value="1"/>
</dbReference>
<dbReference type="PANTHER" id="PTHR43383:SF2">
    <property type="entry name" value="AMIDOHYDROLASE 2 FAMILY PROTEIN"/>
    <property type="match status" value="1"/>
</dbReference>
<sequence>MWSRPFTIPRVYLLPFLSVCLFVMQFGLSISDLPSIKLMQNIVCRHIYHKDSPMILLEERCRDEPVQHRLNVIIMGMQISATVSATLVAFPLGVLADRIGRLPVLSASILSMLLSEAYAMFIYWKSENIPLEAIWGVGVPLLFGGGRSVAEAMVFAIIADTIPDTKRSTWFQWVVASVLAAQLVGPVLSGKLVESSIWLPLFLSLGLIFGAGIFLVVLTPETLKRKQPRKIVNLVPSRYSLESSGFGFETPKSTSPRVAFKLLFTGPLIWLLPGAIMAIPLATVQTDIIIRLMLIQFNWRLDCSILIVSLRSLVTLVTLCILLPVITFILAKFACLAAHHRYSILARASSLLLLTGCLCMMMVTKEAFVVAGLAISALGSGLPTLCRAMLVEVTGEDRAGISDEVAVGFENSTLDAYPRQLHEKNSKYLILEEVILRLEGETAHIVCHPFHDVSVTEFAPKAIDNCGEALRELELQELQGFHPDQHTMIAICKMGQTSNKALEVTSRTEKEMAALKINSEEALQRVIYTTPIIDHHAHPLLKLSAIRKHPLLCIATEANGDAIEDSKTSLAHLRAVKLLAGHLGTESTWEAVEAAVARKQNGNYDEWIQTCLSGIENILVDDLLGDPADTEPYHTLNAYTRSPNKRILRIEEVAASCIEKACGQFSHPLEAFSGSVEFFMNAIYDALDDPEIVGFKSVICYRTGLVVTQVTDLEITMEKFQLIFDARKEDGAQPFVRLDHEPLNDYFLHILAGLIQNSEDEHKKPIQFHTGLGDNDITLSKSSPAHLQEFIKTYPDVPIVLLHASYPFTREMGYLANVYSNVYADIGEVFPFISREGQESVVRQILELCPVSKILWSTDGHYFPETYIIAVDQLREVLQTVLADYVRKGDMTWTQAAQLVQDILFNNSNKLYDLKLELKPLPPNSSHGLEASEQSDVATLARFLKNKEEPRFLRVTWTDFISMPRARAIPMRRLWSILRNGEDFTLGVTKAGLGIDQRDAPLQSITPTGEYRLHPDLSSLRLGPRKGHITVMGDFKEKDGSPAPFCTRTLLKKTIQQAAEQGLEFSLGFEIELVLFRRGQENNLEPLDTDGHMWSVTRALEHEVVIDVLEDAVEQLDAAGVYIELMHPESANGQYEFVLPRAPALEAVDTLLYTREVISSCATAKGFRMTLHPKPYAMSCGTAAHMHMSISSPLGSDKQVYEPFYAGILKHLRAIAAFTYSSMVSYERVVDGCWAGGTWVTWGTQNREVPLRKIEGSHWEIKCIDGLANPYLSLAAILLAGTKGVADEEDLVWRDCTKDPAALSSSEREELNMSARLPRSIQEALEALDEDTELTGLLGSEVVQRFIDIKKAETAILEEMSADERRQWIMERY</sequence>
<dbReference type="SMART" id="SM01230">
    <property type="entry name" value="Gln-synt_C"/>
    <property type="match status" value="1"/>
</dbReference>
<dbReference type="PANTHER" id="PTHR43383">
    <property type="entry name" value="NODULIN 6"/>
    <property type="match status" value="1"/>
</dbReference>
<feature type="transmembrane region" description="Helical" evidence="6">
    <location>
        <begin position="262"/>
        <end position="284"/>
    </location>
</feature>
<feature type="transmembrane region" description="Helical" evidence="6">
    <location>
        <begin position="351"/>
        <end position="378"/>
    </location>
</feature>
<keyword evidence="6" id="KW-0472">Membrane</keyword>
<evidence type="ECO:0000259" key="7">
    <source>
        <dbReference type="PROSITE" id="PS51987"/>
    </source>
</evidence>
<gene>
    <name evidence="8" type="ORF">F53441_399</name>
</gene>
<dbReference type="InterPro" id="IPR036651">
    <property type="entry name" value="Gln_synt_N_sf"/>
</dbReference>
<dbReference type="Gene3D" id="3.10.20.70">
    <property type="entry name" value="Glutamine synthetase, N-terminal domain"/>
    <property type="match status" value="1"/>
</dbReference>
<dbReference type="PROSITE" id="PS51987">
    <property type="entry name" value="GS_CATALYTIC"/>
    <property type="match status" value="1"/>
</dbReference>
<dbReference type="SUPFAM" id="SSF55931">
    <property type="entry name" value="Glutamine synthetase/guanido kinase"/>
    <property type="match status" value="1"/>
</dbReference>
<feature type="domain" description="GS catalytic" evidence="7">
    <location>
        <begin position="1047"/>
        <end position="1373"/>
    </location>
</feature>
<dbReference type="GO" id="GO:0004356">
    <property type="term" value="F:glutamine synthetase activity"/>
    <property type="evidence" value="ECO:0007669"/>
    <property type="project" value="InterPro"/>
</dbReference>
<feature type="transmembrane region" description="Helical" evidence="6">
    <location>
        <begin position="12"/>
        <end position="30"/>
    </location>
</feature>
<dbReference type="InterPro" id="IPR032466">
    <property type="entry name" value="Metal_Hydrolase"/>
</dbReference>
<dbReference type="Proteomes" id="UP000605986">
    <property type="component" value="Unassembled WGS sequence"/>
</dbReference>
<comment type="caution">
    <text evidence="8">The sequence shown here is derived from an EMBL/GenBank/DDBJ whole genome shotgun (WGS) entry which is preliminary data.</text>
</comment>
<dbReference type="GO" id="GO:0022857">
    <property type="term" value="F:transmembrane transporter activity"/>
    <property type="evidence" value="ECO:0007669"/>
    <property type="project" value="InterPro"/>
</dbReference>
<evidence type="ECO:0000313" key="8">
    <source>
        <dbReference type="EMBL" id="KAF4457705.1"/>
    </source>
</evidence>
<evidence type="ECO:0000256" key="5">
    <source>
        <dbReference type="RuleBase" id="RU000384"/>
    </source>
</evidence>
<feature type="transmembrane region" description="Helical" evidence="6">
    <location>
        <begin position="102"/>
        <end position="121"/>
    </location>
</feature>
<keyword evidence="6" id="KW-0812">Transmembrane</keyword>
<dbReference type="GO" id="GO:0006542">
    <property type="term" value="P:glutamine biosynthetic process"/>
    <property type="evidence" value="ECO:0007669"/>
    <property type="project" value="InterPro"/>
</dbReference>
<dbReference type="InterPro" id="IPR006680">
    <property type="entry name" value="Amidohydro-rel"/>
</dbReference>
<dbReference type="SUPFAM" id="SSF103473">
    <property type="entry name" value="MFS general substrate transporter"/>
    <property type="match status" value="1"/>
</dbReference>
<feature type="transmembrane region" description="Helical" evidence="6">
    <location>
        <begin position="304"/>
        <end position="330"/>
    </location>
</feature>
<proteinExistence type="inferred from homology"/>
<dbReference type="Gene3D" id="3.30.590.10">
    <property type="entry name" value="Glutamine synthetase/guanido kinase, catalytic domain"/>
    <property type="match status" value="1"/>
</dbReference>
<comment type="similarity">
    <text evidence="4 5">Belongs to the glutamine synthetase family.</text>
</comment>
<evidence type="ECO:0000256" key="6">
    <source>
        <dbReference type="SAM" id="Phobius"/>
    </source>
</evidence>
<evidence type="ECO:0000313" key="9">
    <source>
        <dbReference type="Proteomes" id="UP000605986"/>
    </source>
</evidence>
<dbReference type="OrthoDB" id="3364440at2759"/>
<feature type="transmembrane region" description="Helical" evidence="6">
    <location>
        <begin position="170"/>
        <end position="189"/>
    </location>
</feature>
<feature type="transmembrane region" description="Helical" evidence="6">
    <location>
        <begin position="72"/>
        <end position="95"/>
    </location>
</feature>
<evidence type="ECO:0000256" key="3">
    <source>
        <dbReference type="ARBA" id="ARBA00023180"/>
    </source>
</evidence>
<comment type="subcellular location">
    <subcellularLocation>
        <location evidence="1">Membrane</location>
        <topology evidence="1">Multi-pass membrane protein</topology>
    </subcellularLocation>
</comment>
<dbReference type="InterPro" id="IPR036259">
    <property type="entry name" value="MFS_trans_sf"/>
</dbReference>
<dbReference type="Pfam" id="PF04909">
    <property type="entry name" value="Amidohydro_2"/>
    <property type="match status" value="1"/>
</dbReference>
<dbReference type="InterPro" id="IPR011701">
    <property type="entry name" value="MFS"/>
</dbReference>
<dbReference type="InterPro" id="IPR008146">
    <property type="entry name" value="Gln_synth_cat_dom"/>
</dbReference>
<dbReference type="Gene3D" id="3.20.20.140">
    <property type="entry name" value="Metal-dependent hydrolases"/>
    <property type="match status" value="1"/>
</dbReference>
<dbReference type="GO" id="GO:0016787">
    <property type="term" value="F:hydrolase activity"/>
    <property type="evidence" value="ECO:0007669"/>
    <property type="project" value="InterPro"/>
</dbReference>
<feature type="transmembrane region" description="Helical" evidence="6">
    <location>
        <begin position="133"/>
        <end position="158"/>
    </location>
</feature>
<name>A0A8H4KUH0_9HYPO</name>
<feature type="transmembrane region" description="Helical" evidence="6">
    <location>
        <begin position="195"/>
        <end position="219"/>
    </location>
</feature>
<protein>
    <recommendedName>
        <fullName evidence="2">Glutamine synthetase</fullName>
    </recommendedName>
</protein>
<dbReference type="EMBL" id="JAADJG010000017">
    <property type="protein sequence ID" value="KAF4457705.1"/>
    <property type="molecule type" value="Genomic_DNA"/>
</dbReference>
<keyword evidence="9" id="KW-1185">Reference proteome</keyword>